<dbReference type="SUPFAM" id="SSF52833">
    <property type="entry name" value="Thioredoxin-like"/>
    <property type="match status" value="1"/>
</dbReference>
<dbReference type="EMBL" id="PGGS01000385">
    <property type="protein sequence ID" value="PNH04486.1"/>
    <property type="molecule type" value="Genomic_DNA"/>
</dbReference>
<evidence type="ECO:0000256" key="3">
    <source>
        <dbReference type="SAM" id="SignalP"/>
    </source>
</evidence>
<dbReference type="InterPro" id="IPR036249">
    <property type="entry name" value="Thioredoxin-like_sf"/>
</dbReference>
<evidence type="ECO:0000259" key="4">
    <source>
        <dbReference type="Pfam" id="PF00085"/>
    </source>
</evidence>
<organism evidence="5 6">
    <name type="scientific">Tetrabaena socialis</name>
    <dbReference type="NCBI Taxonomy" id="47790"/>
    <lineage>
        <taxon>Eukaryota</taxon>
        <taxon>Viridiplantae</taxon>
        <taxon>Chlorophyta</taxon>
        <taxon>core chlorophytes</taxon>
        <taxon>Chlorophyceae</taxon>
        <taxon>CS clade</taxon>
        <taxon>Chlamydomonadales</taxon>
        <taxon>Tetrabaenaceae</taxon>
        <taxon>Tetrabaena</taxon>
    </lineage>
</organism>
<comment type="caution">
    <text evidence="5">The sequence shown here is derived from an EMBL/GenBank/DDBJ whole genome shotgun (WGS) entry which is preliminary data.</text>
</comment>
<proteinExistence type="inferred from homology"/>
<gene>
    <name evidence="5" type="ORF">TSOC_009348</name>
</gene>
<feature type="signal peptide" evidence="3">
    <location>
        <begin position="1"/>
        <end position="20"/>
    </location>
</feature>
<evidence type="ECO:0000313" key="6">
    <source>
        <dbReference type="Proteomes" id="UP000236333"/>
    </source>
</evidence>
<reference evidence="5 6" key="1">
    <citation type="journal article" date="2017" name="Mol. Biol. Evol.">
        <title>The 4-celled Tetrabaena socialis nuclear genome reveals the essential components for genetic control of cell number at the origin of multicellularity in the volvocine lineage.</title>
        <authorList>
            <person name="Featherston J."/>
            <person name="Arakaki Y."/>
            <person name="Hanschen E.R."/>
            <person name="Ferris P.J."/>
            <person name="Michod R.E."/>
            <person name="Olson B.J.S.C."/>
            <person name="Nozaki H."/>
            <person name="Durand P.M."/>
        </authorList>
    </citation>
    <scope>NUCLEOTIDE SEQUENCE [LARGE SCALE GENOMIC DNA]</scope>
    <source>
        <strain evidence="5 6">NIES-571</strain>
    </source>
</reference>
<accession>A0A2J7ZW51</accession>
<feature type="domain" description="Thioredoxin" evidence="4">
    <location>
        <begin position="41"/>
        <end position="109"/>
    </location>
</feature>
<dbReference type="InterPro" id="IPR051063">
    <property type="entry name" value="PDI"/>
</dbReference>
<dbReference type="Gene3D" id="3.40.30.10">
    <property type="entry name" value="Glutaredoxin"/>
    <property type="match status" value="1"/>
</dbReference>
<dbReference type="AlphaFoldDB" id="A0A2J7ZW51"/>
<keyword evidence="6" id="KW-1185">Reference proteome</keyword>
<sequence>MARVALLAALASAFAVAAIASEFTGPTVAHLTSSNYEELRLAATWKELGEEFKSNPNIVIAHVDCTTDREVCSNAQVKGYPTLKVIHKGEELKVYRGPREKDALRAFVTQAAEEVTTEA</sequence>
<dbReference type="PANTHER" id="PTHR45672">
    <property type="entry name" value="PROTEIN DISULFIDE-ISOMERASE C17H9.14C-RELATED"/>
    <property type="match status" value="1"/>
</dbReference>
<dbReference type="Pfam" id="PF00085">
    <property type="entry name" value="Thioredoxin"/>
    <property type="match status" value="1"/>
</dbReference>
<name>A0A2J7ZW51_9CHLO</name>
<dbReference type="InterPro" id="IPR013766">
    <property type="entry name" value="Thioredoxin_domain"/>
</dbReference>
<keyword evidence="2 3" id="KW-0732">Signal</keyword>
<evidence type="ECO:0000313" key="5">
    <source>
        <dbReference type="EMBL" id="PNH04486.1"/>
    </source>
</evidence>
<dbReference type="OrthoDB" id="72053at2759"/>
<dbReference type="GO" id="GO:0005783">
    <property type="term" value="C:endoplasmic reticulum"/>
    <property type="evidence" value="ECO:0007669"/>
    <property type="project" value="TreeGrafter"/>
</dbReference>
<dbReference type="GO" id="GO:0006457">
    <property type="term" value="P:protein folding"/>
    <property type="evidence" value="ECO:0007669"/>
    <property type="project" value="TreeGrafter"/>
</dbReference>
<comment type="similarity">
    <text evidence="1">Belongs to the protein disulfide isomerase family.</text>
</comment>
<protein>
    <submittedName>
        <fullName evidence="5">Protein disulfide isomerase-like 5-1</fullName>
    </submittedName>
</protein>
<dbReference type="Proteomes" id="UP000236333">
    <property type="component" value="Unassembled WGS sequence"/>
</dbReference>
<evidence type="ECO:0000256" key="2">
    <source>
        <dbReference type="ARBA" id="ARBA00022729"/>
    </source>
</evidence>
<evidence type="ECO:0000256" key="1">
    <source>
        <dbReference type="ARBA" id="ARBA00006347"/>
    </source>
</evidence>
<feature type="chain" id="PRO_5014339813" evidence="3">
    <location>
        <begin position="21"/>
        <end position="119"/>
    </location>
</feature>
<dbReference type="GO" id="GO:0003756">
    <property type="term" value="F:protein disulfide isomerase activity"/>
    <property type="evidence" value="ECO:0007669"/>
    <property type="project" value="TreeGrafter"/>
</dbReference>
<dbReference type="PANTHER" id="PTHR45672:SF3">
    <property type="entry name" value="THIOREDOXIN DOMAIN-CONTAINING PROTEIN 5"/>
    <property type="match status" value="1"/>
</dbReference>
<keyword evidence="5" id="KW-0413">Isomerase</keyword>